<feature type="transmembrane region" description="Helical" evidence="7">
    <location>
        <begin position="64"/>
        <end position="85"/>
    </location>
</feature>
<feature type="domain" description="ABC transmembrane type-1" evidence="8">
    <location>
        <begin position="56"/>
        <end position="240"/>
    </location>
</feature>
<dbReference type="InterPro" id="IPR035906">
    <property type="entry name" value="MetI-like_sf"/>
</dbReference>
<dbReference type="PROSITE" id="PS50928">
    <property type="entry name" value="ABC_TM1"/>
    <property type="match status" value="1"/>
</dbReference>
<feature type="transmembrane region" description="Helical" evidence="7">
    <location>
        <begin position="221"/>
        <end position="239"/>
    </location>
</feature>
<comment type="similarity">
    <text evidence="7">Belongs to the binding-protein-dependent transport system permease family.</text>
</comment>
<evidence type="ECO:0000256" key="2">
    <source>
        <dbReference type="ARBA" id="ARBA00022448"/>
    </source>
</evidence>
<organism evidence="9 10">
    <name type="scientific">Citricoccus parietis</name>
    <dbReference type="NCBI Taxonomy" id="592307"/>
    <lineage>
        <taxon>Bacteria</taxon>
        <taxon>Bacillati</taxon>
        <taxon>Actinomycetota</taxon>
        <taxon>Actinomycetes</taxon>
        <taxon>Micrococcales</taxon>
        <taxon>Micrococcaceae</taxon>
        <taxon>Citricoccus</taxon>
    </lineage>
</organism>
<gene>
    <name evidence="9" type="ORF">ACFFIO_02720</name>
</gene>
<evidence type="ECO:0000256" key="4">
    <source>
        <dbReference type="ARBA" id="ARBA00022692"/>
    </source>
</evidence>
<comment type="subcellular location">
    <subcellularLocation>
        <location evidence="1 7">Cell membrane</location>
        <topology evidence="1 7">Multi-pass membrane protein</topology>
    </subcellularLocation>
</comment>
<evidence type="ECO:0000256" key="1">
    <source>
        <dbReference type="ARBA" id="ARBA00004651"/>
    </source>
</evidence>
<protein>
    <submittedName>
        <fullName evidence="9">ABC transporter permease</fullName>
    </submittedName>
</protein>
<dbReference type="PANTHER" id="PTHR30151">
    <property type="entry name" value="ALKANE SULFONATE ABC TRANSPORTER-RELATED, MEMBRANE SUBUNIT"/>
    <property type="match status" value="1"/>
</dbReference>
<keyword evidence="2 7" id="KW-0813">Transport</keyword>
<dbReference type="EMBL" id="JBHLWH010000009">
    <property type="protein sequence ID" value="MFC0247408.1"/>
    <property type="molecule type" value="Genomic_DNA"/>
</dbReference>
<keyword evidence="4 7" id="KW-0812">Transmembrane</keyword>
<evidence type="ECO:0000313" key="10">
    <source>
        <dbReference type="Proteomes" id="UP001589766"/>
    </source>
</evidence>
<evidence type="ECO:0000256" key="7">
    <source>
        <dbReference type="RuleBase" id="RU363032"/>
    </source>
</evidence>
<feature type="transmembrane region" description="Helical" evidence="7">
    <location>
        <begin position="97"/>
        <end position="116"/>
    </location>
</feature>
<feature type="transmembrane region" description="Helical" evidence="7">
    <location>
        <begin position="182"/>
        <end position="209"/>
    </location>
</feature>
<dbReference type="PANTHER" id="PTHR30151:SF0">
    <property type="entry name" value="ABC TRANSPORTER PERMEASE PROTEIN MJ0413-RELATED"/>
    <property type="match status" value="1"/>
</dbReference>
<proteinExistence type="inferred from homology"/>
<evidence type="ECO:0000256" key="3">
    <source>
        <dbReference type="ARBA" id="ARBA00022475"/>
    </source>
</evidence>
<dbReference type="InterPro" id="IPR000515">
    <property type="entry name" value="MetI-like"/>
</dbReference>
<keyword evidence="5 7" id="KW-1133">Transmembrane helix</keyword>
<dbReference type="SUPFAM" id="SSF161098">
    <property type="entry name" value="MetI-like"/>
    <property type="match status" value="1"/>
</dbReference>
<keyword evidence="10" id="KW-1185">Reference proteome</keyword>
<dbReference type="Proteomes" id="UP001589766">
    <property type="component" value="Unassembled WGS sequence"/>
</dbReference>
<evidence type="ECO:0000313" key="9">
    <source>
        <dbReference type="EMBL" id="MFC0247408.1"/>
    </source>
</evidence>
<evidence type="ECO:0000256" key="6">
    <source>
        <dbReference type="ARBA" id="ARBA00023136"/>
    </source>
</evidence>
<dbReference type="CDD" id="cd06261">
    <property type="entry name" value="TM_PBP2"/>
    <property type="match status" value="1"/>
</dbReference>
<evidence type="ECO:0000256" key="5">
    <source>
        <dbReference type="ARBA" id="ARBA00022989"/>
    </source>
</evidence>
<keyword evidence="6 7" id="KW-0472">Membrane</keyword>
<evidence type="ECO:0000259" key="8">
    <source>
        <dbReference type="PROSITE" id="PS50928"/>
    </source>
</evidence>
<keyword evidence="3" id="KW-1003">Cell membrane</keyword>
<dbReference type="RefSeq" id="WP_378040083.1">
    <property type="nucleotide sequence ID" value="NZ_JBHLWH010000009.1"/>
</dbReference>
<comment type="caution">
    <text evidence="9">The sequence shown here is derived from an EMBL/GenBank/DDBJ whole genome shotgun (WGS) entry which is preliminary data.</text>
</comment>
<reference evidence="9 10" key="1">
    <citation type="submission" date="2024-09" db="EMBL/GenBank/DDBJ databases">
        <authorList>
            <person name="Sun Q."/>
            <person name="Mori K."/>
        </authorList>
    </citation>
    <scope>NUCLEOTIDE SEQUENCE [LARGE SCALE GENOMIC DNA]</scope>
    <source>
        <strain evidence="9 10">CCM 7609</strain>
    </source>
</reference>
<accession>A0ABV6F1L7</accession>
<sequence>MRIAKSAYEMLAVPVVVLLVWLVGSSFSSSFYFPPLAEILTQFGELWFSERLFTDVLPSVGRLLAGYGLSCVVGILIGLALGMSWRARSAAEPVLEFFRAIPPPALVPVLILLLGFGDQMKIWVIVVGSIWPILLNTVDGVRGHDEVLDETCQSYQFRWHSRLRHMVLPGAMPRIFAGARQGLSIAIILMVISEMFAATDGLGAAIILFQRSFAMPEMWSGVLLLGLIGFGLSMLFEFVERRSLGWYHESRQLKEG</sequence>
<name>A0ABV6F1L7_9MICC</name>
<dbReference type="Gene3D" id="1.10.3720.10">
    <property type="entry name" value="MetI-like"/>
    <property type="match status" value="1"/>
</dbReference>
<dbReference type="Pfam" id="PF00528">
    <property type="entry name" value="BPD_transp_1"/>
    <property type="match status" value="1"/>
</dbReference>